<feature type="region of interest" description="Disordered" evidence="2">
    <location>
        <begin position="581"/>
        <end position="609"/>
    </location>
</feature>
<name>A0A2S9XRK5_9BACT</name>
<proteinExistence type="predicted"/>
<comment type="caution">
    <text evidence="3">The sequence shown here is derived from an EMBL/GenBank/DDBJ whole genome shotgun (WGS) entry which is preliminary data.</text>
</comment>
<dbReference type="AlphaFoldDB" id="A0A2S9XRK5"/>
<dbReference type="InterPro" id="IPR015943">
    <property type="entry name" value="WD40/YVTN_repeat-like_dom_sf"/>
</dbReference>
<evidence type="ECO:0000256" key="1">
    <source>
        <dbReference type="PROSITE-ProRule" id="PRU00221"/>
    </source>
</evidence>
<accession>A0A2S9XRK5</accession>
<dbReference type="SUPFAM" id="SSF50978">
    <property type="entry name" value="WD40 repeat-like"/>
    <property type="match status" value="1"/>
</dbReference>
<keyword evidence="1" id="KW-0853">WD repeat</keyword>
<keyword evidence="4" id="KW-1185">Reference proteome</keyword>
<dbReference type="EMBL" id="PVNK01000169">
    <property type="protein sequence ID" value="PRP95494.1"/>
    <property type="molecule type" value="Genomic_DNA"/>
</dbReference>
<dbReference type="PROSITE" id="PS50082">
    <property type="entry name" value="WD_REPEATS_2"/>
    <property type="match status" value="1"/>
</dbReference>
<dbReference type="Pfam" id="PF00400">
    <property type="entry name" value="WD40"/>
    <property type="match status" value="1"/>
</dbReference>
<dbReference type="InterPro" id="IPR014338">
    <property type="entry name" value="CHP02996_rpt-companion-dom"/>
</dbReference>
<feature type="repeat" description="WD" evidence="1">
    <location>
        <begin position="803"/>
        <end position="834"/>
    </location>
</feature>
<evidence type="ECO:0000313" key="3">
    <source>
        <dbReference type="EMBL" id="PRP95494.1"/>
    </source>
</evidence>
<organism evidence="3 4">
    <name type="scientific">Enhygromyxa salina</name>
    <dbReference type="NCBI Taxonomy" id="215803"/>
    <lineage>
        <taxon>Bacteria</taxon>
        <taxon>Pseudomonadati</taxon>
        <taxon>Myxococcota</taxon>
        <taxon>Polyangia</taxon>
        <taxon>Nannocystales</taxon>
        <taxon>Nannocystaceae</taxon>
        <taxon>Enhygromyxa</taxon>
    </lineage>
</organism>
<dbReference type="NCBIfam" id="TIGR02996">
    <property type="entry name" value="rpt_mate_G_obs"/>
    <property type="match status" value="1"/>
</dbReference>
<dbReference type="InterPro" id="IPR001680">
    <property type="entry name" value="WD40_rpt"/>
</dbReference>
<dbReference type="RefSeq" id="WP_106393167.1">
    <property type="nucleotide sequence ID" value="NZ_PVNK01000169.1"/>
</dbReference>
<gene>
    <name evidence="3" type="ORF">ENSA5_38460</name>
</gene>
<protein>
    <submittedName>
        <fullName evidence="3">WD domain, G-beta repeat</fullName>
    </submittedName>
</protein>
<evidence type="ECO:0000313" key="4">
    <source>
        <dbReference type="Proteomes" id="UP000237968"/>
    </source>
</evidence>
<dbReference type="PANTHER" id="PTHR19879">
    <property type="entry name" value="TRANSCRIPTION INITIATION FACTOR TFIID"/>
    <property type="match status" value="1"/>
</dbReference>
<dbReference type="Proteomes" id="UP000237968">
    <property type="component" value="Unassembled WGS sequence"/>
</dbReference>
<dbReference type="SMART" id="SM00320">
    <property type="entry name" value="WD40"/>
    <property type="match status" value="5"/>
</dbReference>
<dbReference type="InterPro" id="IPR036322">
    <property type="entry name" value="WD40_repeat_dom_sf"/>
</dbReference>
<dbReference type="PANTHER" id="PTHR19879:SF9">
    <property type="entry name" value="TRANSCRIPTION INITIATION FACTOR TFIID SUBUNIT 5"/>
    <property type="match status" value="1"/>
</dbReference>
<reference evidence="3 4" key="1">
    <citation type="submission" date="2018-03" db="EMBL/GenBank/DDBJ databases">
        <title>Draft Genome Sequences of the Obligatory Marine Myxobacteria Enhygromyxa salina SWB005.</title>
        <authorList>
            <person name="Poehlein A."/>
            <person name="Moghaddam J.A."/>
            <person name="Harms H."/>
            <person name="Alanjari M."/>
            <person name="Koenig G.M."/>
            <person name="Daniel R."/>
            <person name="Schaeberle T.F."/>
        </authorList>
    </citation>
    <scope>NUCLEOTIDE SEQUENCE [LARGE SCALE GENOMIC DNA]</scope>
    <source>
        <strain evidence="3 4">SWB005</strain>
    </source>
</reference>
<sequence>MDHLAAAARALAGEPDRVAALDHLVVAWRANHRWPELAELVEALSAEITRALTPIDAELGDPDYHAAWIARAAGATAHELEILIPGLFRGPLGKRIRERFDLLAPFADDPRMCAAFGRMIAEPPVTAAANFSLWAQLFARLKQAPDVRLRPILDQRLRSVGGASQFWPMLHQRALKLLRQLPNELPEPSAEQREQIAKLRERIAELAAAPPAALVRGDTPSLESELLAKVYANPDALEHRLVCADALLSQGDPRGEFIQLQLARQEHGGRPSKRERQLLAAHELSWLGDLGGVIERKSVRFEGGFPVYGEVLFESATQRAVIGNEAWATFREVDTDNVSLLTDPCMRGLRRAGGFGFAQLRELLEHLGPASGIERLGPVLVDQLPPFELEHLMKAEASWLSGVRELWLHLDQHDLSKEPDAFGWLFSTPLGRRLRAFRLSSFPFPSYDLREPPWPAWLDTFDGGDGWSRLERLSLDMSFLTLEFVREPQRRLLRVSTVISGGPAHYHLRDAERVLAPLRGRFDALEIVSRGAKPMVTTAALIFAEAAGFARFGHVHAPGAKTELGYEGWRRWRKLIERQGRAAKRLSKSRKRARKGTPKPRRAPATTSDGPWFRFADGVEKLGLGGSVSWLEFCGDELHVLGRTLGGLSADSLAPRWALEDRRHASVSCVAHDRGRGRLWLGTYKGATLLWDLAGRRELGRARFHRTEVRAVAVVPGRDLLLSVDRDRKLHEWAYEPGPGDEPVVMIPRASTTLAAPVTAMAVHPSGDSLALLAGSGRVSLRSVDDLSTDRVIGHVGPRAEVLRWAPGGDHLIAGRRDGSVVVWDADGTELTEVELHEAHVSALCSTPDGGALISAGKRVRVTNRGSGEELLVIEPGNGTIGSLAVSEDGAVLAVGAWRGVSCWSLRDGRLLGRYPGV</sequence>
<dbReference type="Gene3D" id="2.130.10.10">
    <property type="entry name" value="YVTN repeat-like/Quinoprotein amine dehydrogenase"/>
    <property type="match status" value="1"/>
</dbReference>
<evidence type="ECO:0000256" key="2">
    <source>
        <dbReference type="SAM" id="MobiDB-lite"/>
    </source>
</evidence>
<feature type="compositionally biased region" description="Basic residues" evidence="2">
    <location>
        <begin position="581"/>
        <end position="602"/>
    </location>
</feature>
<dbReference type="OrthoDB" id="5482789at2"/>